<protein>
    <submittedName>
        <fullName evidence="1">Uncharacterized protein</fullName>
    </submittedName>
</protein>
<evidence type="ECO:0000313" key="1">
    <source>
        <dbReference type="EMBL" id="MFC3115776.1"/>
    </source>
</evidence>
<evidence type="ECO:0000313" key="2">
    <source>
        <dbReference type="Proteomes" id="UP001595555"/>
    </source>
</evidence>
<name>A0ABV7FG83_9GAMM</name>
<reference evidence="2" key="1">
    <citation type="journal article" date="2019" name="Int. J. Syst. Evol. Microbiol.">
        <title>The Global Catalogue of Microorganisms (GCM) 10K type strain sequencing project: providing services to taxonomists for standard genome sequencing and annotation.</title>
        <authorList>
            <consortium name="The Broad Institute Genomics Platform"/>
            <consortium name="The Broad Institute Genome Sequencing Center for Infectious Disease"/>
            <person name="Wu L."/>
            <person name="Ma J."/>
        </authorList>
    </citation>
    <scope>NUCLEOTIDE SEQUENCE [LARGE SCALE GENOMIC DNA]</scope>
    <source>
        <strain evidence="2">KCTC 52237</strain>
    </source>
</reference>
<comment type="caution">
    <text evidence="1">The sequence shown here is derived from an EMBL/GenBank/DDBJ whole genome shotgun (WGS) entry which is preliminary data.</text>
</comment>
<dbReference type="RefSeq" id="WP_378118420.1">
    <property type="nucleotide sequence ID" value="NZ_JBHRTF010000004.1"/>
</dbReference>
<gene>
    <name evidence="1" type="ORF">ACFODX_09430</name>
</gene>
<dbReference type="Proteomes" id="UP001595555">
    <property type="component" value="Unassembled WGS sequence"/>
</dbReference>
<dbReference type="EMBL" id="JBHRTF010000004">
    <property type="protein sequence ID" value="MFC3115776.1"/>
    <property type="molecule type" value="Genomic_DNA"/>
</dbReference>
<proteinExistence type="predicted"/>
<organism evidence="1 2">
    <name type="scientific">Cellvibrio fontiphilus</name>
    <dbReference type="NCBI Taxonomy" id="1815559"/>
    <lineage>
        <taxon>Bacteria</taxon>
        <taxon>Pseudomonadati</taxon>
        <taxon>Pseudomonadota</taxon>
        <taxon>Gammaproteobacteria</taxon>
        <taxon>Cellvibrionales</taxon>
        <taxon>Cellvibrionaceae</taxon>
        <taxon>Cellvibrio</taxon>
    </lineage>
</organism>
<keyword evidence="2" id="KW-1185">Reference proteome</keyword>
<accession>A0ABV7FG83</accession>
<sequence length="89" mass="10280">MLPFIDKKLQDNRYTGDQLTSPHGNARIKVEQDISFLTDRIAAMKLQPRPNLMLIEHYESMLKSRESVLKWLMDGCDDETSSLPDKRSA</sequence>